<protein>
    <submittedName>
        <fullName evidence="8">Serine/threonine-protein kinase HAL4/sat4</fullName>
    </submittedName>
</protein>
<dbReference type="GO" id="GO:0004674">
    <property type="term" value="F:protein serine/threonine kinase activity"/>
    <property type="evidence" value="ECO:0007669"/>
    <property type="project" value="UniProtKB-KW"/>
</dbReference>
<evidence type="ECO:0000313" key="8">
    <source>
        <dbReference type="EMBL" id="KAJ3095810.1"/>
    </source>
</evidence>
<keyword evidence="5 6" id="KW-0067">ATP-binding</keyword>
<dbReference type="InterPro" id="IPR008271">
    <property type="entry name" value="Ser/Thr_kinase_AS"/>
</dbReference>
<feature type="binding site" evidence="6">
    <location>
        <position position="251"/>
    </location>
    <ligand>
        <name>ATP</name>
        <dbReference type="ChEBI" id="CHEBI:30616"/>
    </ligand>
</feature>
<evidence type="ECO:0000256" key="5">
    <source>
        <dbReference type="ARBA" id="ARBA00022840"/>
    </source>
</evidence>
<dbReference type="CDD" id="cd13994">
    <property type="entry name" value="STKc_HAL4_like"/>
    <property type="match status" value="1"/>
</dbReference>
<keyword evidence="1" id="KW-0723">Serine/threonine-protein kinase</keyword>
<evidence type="ECO:0000256" key="2">
    <source>
        <dbReference type="ARBA" id="ARBA00022679"/>
    </source>
</evidence>
<comment type="caution">
    <text evidence="8">The sequence shown here is derived from an EMBL/GenBank/DDBJ whole genome shotgun (WGS) entry which is preliminary data.</text>
</comment>
<feature type="domain" description="Protein kinase" evidence="7">
    <location>
        <begin position="222"/>
        <end position="491"/>
    </location>
</feature>
<dbReference type="InterPro" id="IPR000719">
    <property type="entry name" value="Prot_kinase_dom"/>
</dbReference>
<dbReference type="PROSITE" id="PS00107">
    <property type="entry name" value="PROTEIN_KINASE_ATP"/>
    <property type="match status" value="1"/>
</dbReference>
<dbReference type="PROSITE" id="PS00108">
    <property type="entry name" value="PROTEIN_KINASE_ST"/>
    <property type="match status" value="1"/>
</dbReference>
<dbReference type="GO" id="GO:0005634">
    <property type="term" value="C:nucleus"/>
    <property type="evidence" value="ECO:0007669"/>
    <property type="project" value="TreeGrafter"/>
</dbReference>
<dbReference type="AlphaFoldDB" id="A0AAD5SR59"/>
<dbReference type="SUPFAM" id="SSF56112">
    <property type="entry name" value="Protein kinase-like (PK-like)"/>
    <property type="match status" value="1"/>
</dbReference>
<sequence length="513" mass="57437">MEESKNTDFNPAQVARKTSRAFHDFTSSLNLVGRKNKNEPTVLYRIFHPQQFPVSLEPEIQRNETNDLSNSIIVRSRRFSSASDASFTSENSESDSDLSDTSDTNARISLVEALALTDNLPPPSLYRSASVASLSLLQKTIAASSATETPDFYHQSQNNIIKSTVQNAVSNGMKRSKSFLLLSKSKDVFGEKSDDSNHEHKKAFLSRTASVASIISEKYGISDKRHELGRGTTAVVRLCSPVGSDKKFAIKEYIRRKKGESPKSYAKKVIAEFCISSSLEHDNVIKTVDLIQDERKKWCVVMEYADSGSLYTKITSGQLTLSSSIYCYLKQLIRGVFYLHSVGVAHRDLKPENLLLTNDGSVLKITDFGTSAVFRAPLESRKCLACGECGSEPYIAPEVFSNHEYDAELADIWSVGIILYTMLFNSTPWKAAKSSDGRYQTFAENMDGFWYKFKLVPHEKEVRRLFVGFLMVNPDIAKRLKTPEILKDDWLAGISYCETGQPVHGHHHNTLSE</sequence>
<evidence type="ECO:0000313" key="9">
    <source>
        <dbReference type="Proteomes" id="UP001211907"/>
    </source>
</evidence>
<evidence type="ECO:0000256" key="6">
    <source>
        <dbReference type="PROSITE-ProRule" id="PRU10141"/>
    </source>
</evidence>
<name>A0AAD5SR59_9FUNG</name>
<dbReference type="SMART" id="SM00220">
    <property type="entry name" value="S_TKc"/>
    <property type="match status" value="1"/>
</dbReference>
<dbReference type="GO" id="GO:0005524">
    <property type="term" value="F:ATP binding"/>
    <property type="evidence" value="ECO:0007669"/>
    <property type="project" value="UniProtKB-UniRule"/>
</dbReference>
<dbReference type="PROSITE" id="PS50011">
    <property type="entry name" value="PROTEIN_KINASE_DOM"/>
    <property type="match status" value="1"/>
</dbReference>
<keyword evidence="3 6" id="KW-0547">Nucleotide-binding</keyword>
<dbReference type="PANTHER" id="PTHR24345:SF0">
    <property type="entry name" value="CELL CYCLE SERINE_THREONINE-PROTEIN KINASE CDC5_MSD2"/>
    <property type="match status" value="1"/>
</dbReference>
<evidence type="ECO:0000259" key="7">
    <source>
        <dbReference type="PROSITE" id="PS50011"/>
    </source>
</evidence>
<gene>
    <name evidence="8" type="primary">SAT4_1</name>
    <name evidence="8" type="ORF">HK100_005728</name>
</gene>
<dbReference type="EMBL" id="JADGJH010002664">
    <property type="protein sequence ID" value="KAJ3095810.1"/>
    <property type="molecule type" value="Genomic_DNA"/>
</dbReference>
<dbReference type="InterPro" id="IPR017441">
    <property type="entry name" value="Protein_kinase_ATP_BS"/>
</dbReference>
<dbReference type="Proteomes" id="UP001211907">
    <property type="component" value="Unassembled WGS sequence"/>
</dbReference>
<keyword evidence="9" id="KW-1185">Reference proteome</keyword>
<dbReference type="Gene3D" id="1.10.510.10">
    <property type="entry name" value="Transferase(Phosphotransferase) domain 1"/>
    <property type="match status" value="1"/>
</dbReference>
<keyword evidence="2" id="KW-0808">Transferase</keyword>
<evidence type="ECO:0000256" key="3">
    <source>
        <dbReference type="ARBA" id="ARBA00022741"/>
    </source>
</evidence>
<reference evidence="8" key="1">
    <citation type="submission" date="2020-05" db="EMBL/GenBank/DDBJ databases">
        <title>Phylogenomic resolution of chytrid fungi.</title>
        <authorList>
            <person name="Stajich J.E."/>
            <person name="Amses K."/>
            <person name="Simmons R."/>
            <person name="Seto K."/>
            <person name="Myers J."/>
            <person name="Bonds A."/>
            <person name="Quandt C.A."/>
            <person name="Barry K."/>
            <person name="Liu P."/>
            <person name="Grigoriev I."/>
            <person name="Longcore J.E."/>
            <person name="James T.Y."/>
        </authorList>
    </citation>
    <scope>NUCLEOTIDE SEQUENCE</scope>
    <source>
        <strain evidence="8">JEL0513</strain>
    </source>
</reference>
<evidence type="ECO:0000256" key="1">
    <source>
        <dbReference type="ARBA" id="ARBA00022527"/>
    </source>
</evidence>
<dbReference type="InterPro" id="IPR011009">
    <property type="entry name" value="Kinase-like_dom_sf"/>
</dbReference>
<evidence type="ECO:0000256" key="4">
    <source>
        <dbReference type="ARBA" id="ARBA00022777"/>
    </source>
</evidence>
<accession>A0AAD5SR59</accession>
<organism evidence="8 9">
    <name type="scientific">Physocladia obscura</name>
    <dbReference type="NCBI Taxonomy" id="109957"/>
    <lineage>
        <taxon>Eukaryota</taxon>
        <taxon>Fungi</taxon>
        <taxon>Fungi incertae sedis</taxon>
        <taxon>Chytridiomycota</taxon>
        <taxon>Chytridiomycota incertae sedis</taxon>
        <taxon>Chytridiomycetes</taxon>
        <taxon>Chytridiales</taxon>
        <taxon>Chytriomycetaceae</taxon>
        <taxon>Physocladia</taxon>
    </lineage>
</organism>
<dbReference type="Pfam" id="PF00069">
    <property type="entry name" value="Pkinase"/>
    <property type="match status" value="1"/>
</dbReference>
<keyword evidence="4 8" id="KW-0418">Kinase</keyword>
<proteinExistence type="predicted"/>
<dbReference type="PANTHER" id="PTHR24345">
    <property type="entry name" value="SERINE/THREONINE-PROTEIN KINASE PLK"/>
    <property type="match status" value="1"/>
</dbReference>